<dbReference type="PANTHER" id="PTHR12121">
    <property type="entry name" value="CARBON CATABOLITE REPRESSOR PROTEIN 4"/>
    <property type="match status" value="1"/>
</dbReference>
<dbReference type="InterPro" id="IPR050410">
    <property type="entry name" value="CCR4/nocturin_mRNA_transcr"/>
</dbReference>
<gene>
    <name evidence="3" type="ORF">IQ63_39975</name>
</gene>
<dbReference type="RefSeq" id="WP_050374984.1">
    <property type="nucleotide sequence ID" value="NZ_KQ257834.1"/>
</dbReference>
<sequence>MTGTGGVTRRAGLRTTLAATLAVPLLGTVRASQAHVDEAEPPNQSARPVQPVPPLRAMTFNLRFASTQEPNSWAARRPVTRELLLRAAPSVVGTQEGVHGQILDIAADLGPRYAWIGTGLEGRTTDESLAIYYDTARLQPLAHGTYALSDTPEDLASNTWGAAFVRMCTWVRFRDRLGPGREFYVLNTHLDHRSQYARARAASLIADRMSALTHPALLLGDFNVAAHDNEVYDTLLRADLVDTWDSALTRGPSFGTFHNYRGLVADGWRIDWVLATPGVRARRAWVDTYTRGGQYPSDHLPVCASVDLT</sequence>
<dbReference type="OrthoDB" id="9793162at2"/>
<dbReference type="CDD" id="cd09083">
    <property type="entry name" value="EEP-1"/>
    <property type="match status" value="1"/>
</dbReference>
<feature type="domain" description="Endonuclease/exonuclease/phosphatase" evidence="2">
    <location>
        <begin position="58"/>
        <end position="299"/>
    </location>
</feature>
<dbReference type="Pfam" id="PF03372">
    <property type="entry name" value="Exo_endo_phos"/>
    <property type="match status" value="1"/>
</dbReference>
<feature type="signal peptide" evidence="1">
    <location>
        <begin position="1"/>
        <end position="34"/>
    </location>
</feature>
<keyword evidence="3" id="KW-0540">Nuclease</keyword>
<dbReference type="InterPro" id="IPR005135">
    <property type="entry name" value="Endo/exonuclease/phosphatase"/>
</dbReference>
<evidence type="ECO:0000256" key="1">
    <source>
        <dbReference type="SAM" id="SignalP"/>
    </source>
</evidence>
<dbReference type="PROSITE" id="PS51318">
    <property type="entry name" value="TAT"/>
    <property type="match status" value="1"/>
</dbReference>
<dbReference type="InterPro" id="IPR036691">
    <property type="entry name" value="Endo/exonu/phosph_ase_sf"/>
</dbReference>
<evidence type="ECO:0000259" key="2">
    <source>
        <dbReference type="Pfam" id="PF03372"/>
    </source>
</evidence>
<proteinExistence type="predicted"/>
<dbReference type="GO" id="GO:0004519">
    <property type="term" value="F:endonuclease activity"/>
    <property type="evidence" value="ECO:0007669"/>
    <property type="project" value="UniProtKB-KW"/>
</dbReference>
<dbReference type="AlphaFoldDB" id="A0A0L0JJ93"/>
<evidence type="ECO:0000313" key="3">
    <source>
        <dbReference type="EMBL" id="KND25668.1"/>
    </source>
</evidence>
<dbReference type="InterPro" id="IPR006311">
    <property type="entry name" value="TAT_signal"/>
</dbReference>
<dbReference type="EMBL" id="JPPY01000218">
    <property type="protein sequence ID" value="KND25668.1"/>
    <property type="molecule type" value="Genomic_DNA"/>
</dbReference>
<keyword evidence="3" id="KW-0255">Endonuclease</keyword>
<protein>
    <submittedName>
        <fullName evidence="3">Endonuclease</fullName>
    </submittedName>
</protein>
<dbReference type="GO" id="GO:0000175">
    <property type="term" value="F:3'-5'-RNA exonuclease activity"/>
    <property type="evidence" value="ECO:0007669"/>
    <property type="project" value="TreeGrafter"/>
</dbReference>
<dbReference type="Proteomes" id="UP000037151">
    <property type="component" value="Unassembled WGS sequence"/>
</dbReference>
<feature type="chain" id="PRO_5039563138" evidence="1">
    <location>
        <begin position="35"/>
        <end position="309"/>
    </location>
</feature>
<comment type="caution">
    <text evidence="3">The sequence shown here is derived from an EMBL/GenBank/DDBJ whole genome shotgun (WGS) entry which is preliminary data.</text>
</comment>
<accession>A0A0L0JJ93</accession>
<dbReference type="PANTHER" id="PTHR12121:SF36">
    <property type="entry name" value="ENDONUCLEASE_EXONUCLEASE_PHOSPHATASE DOMAIN-CONTAINING PROTEIN"/>
    <property type="match status" value="1"/>
</dbReference>
<organism evidence="3 4">
    <name type="scientific">Streptomyces acidiscabies</name>
    <dbReference type="NCBI Taxonomy" id="42234"/>
    <lineage>
        <taxon>Bacteria</taxon>
        <taxon>Bacillati</taxon>
        <taxon>Actinomycetota</taxon>
        <taxon>Actinomycetes</taxon>
        <taxon>Kitasatosporales</taxon>
        <taxon>Streptomycetaceae</taxon>
        <taxon>Streptomyces</taxon>
    </lineage>
</organism>
<dbReference type="SUPFAM" id="SSF56219">
    <property type="entry name" value="DNase I-like"/>
    <property type="match status" value="1"/>
</dbReference>
<dbReference type="Gene3D" id="3.60.10.10">
    <property type="entry name" value="Endonuclease/exonuclease/phosphatase"/>
    <property type="match status" value="1"/>
</dbReference>
<keyword evidence="1" id="KW-0732">Signal</keyword>
<reference evidence="4" key="1">
    <citation type="submission" date="2014-07" db="EMBL/GenBank/DDBJ databases">
        <title>Genome sequencing of plant-pathogenic Streptomyces species.</title>
        <authorList>
            <person name="Harrison J."/>
            <person name="Sapp M."/>
            <person name="Thwaites R."/>
            <person name="Studholme D.J."/>
        </authorList>
    </citation>
    <scope>NUCLEOTIDE SEQUENCE [LARGE SCALE GENOMIC DNA]</scope>
    <source>
        <strain evidence="4">NCPPB 4445</strain>
    </source>
</reference>
<keyword evidence="3" id="KW-0378">Hydrolase</keyword>
<evidence type="ECO:0000313" key="4">
    <source>
        <dbReference type="Proteomes" id="UP000037151"/>
    </source>
</evidence>
<name>A0A0L0JJ93_9ACTN</name>
<dbReference type="PATRIC" id="fig|42234.21.peg.8227"/>